<dbReference type="Pfam" id="PF00563">
    <property type="entry name" value="EAL"/>
    <property type="match status" value="1"/>
</dbReference>
<dbReference type="InterPro" id="IPR013976">
    <property type="entry name" value="HDOD"/>
</dbReference>
<organism evidence="3 4">
    <name type="scientific">Brevinema andersonii</name>
    <dbReference type="NCBI Taxonomy" id="34097"/>
    <lineage>
        <taxon>Bacteria</taxon>
        <taxon>Pseudomonadati</taxon>
        <taxon>Spirochaetota</taxon>
        <taxon>Spirochaetia</taxon>
        <taxon>Brevinematales</taxon>
        <taxon>Brevinemataceae</taxon>
        <taxon>Brevinema</taxon>
    </lineage>
</organism>
<dbReference type="Gene3D" id="1.10.3210.10">
    <property type="entry name" value="Hypothetical protein af1432"/>
    <property type="match status" value="1"/>
</dbReference>
<dbReference type="Gene3D" id="3.20.20.450">
    <property type="entry name" value="EAL domain"/>
    <property type="match status" value="1"/>
</dbReference>
<proteinExistence type="predicted"/>
<dbReference type="SUPFAM" id="SSF109604">
    <property type="entry name" value="HD-domain/PDEase-like"/>
    <property type="match status" value="1"/>
</dbReference>
<dbReference type="SUPFAM" id="SSF141868">
    <property type="entry name" value="EAL domain-like"/>
    <property type="match status" value="1"/>
</dbReference>
<dbReference type="PANTHER" id="PTHR33525">
    <property type="match status" value="1"/>
</dbReference>
<gene>
    <name evidence="3" type="ORF">SAMN02745150_00086</name>
</gene>
<dbReference type="Proteomes" id="UP000240042">
    <property type="component" value="Unassembled WGS sequence"/>
</dbReference>
<dbReference type="STRING" id="34097.SAMN02745150_00086"/>
<dbReference type="InterPro" id="IPR052340">
    <property type="entry name" value="RNase_Y/CdgJ"/>
</dbReference>
<dbReference type="AlphaFoldDB" id="A0A1I1CZU7"/>
<dbReference type="PANTHER" id="PTHR33525:SF4">
    <property type="entry name" value="CYCLIC DI-GMP PHOSPHODIESTERASE CDGJ"/>
    <property type="match status" value="1"/>
</dbReference>
<feature type="domain" description="HDOD" evidence="2">
    <location>
        <begin position="200"/>
        <end position="394"/>
    </location>
</feature>
<keyword evidence="4" id="KW-1185">Reference proteome</keyword>
<dbReference type="RefSeq" id="WP_159428101.1">
    <property type="nucleotide sequence ID" value="NZ_FOKY01000001.1"/>
</dbReference>
<sequence>MKLLLGRQAILDREKNLAAYELLFRNLDNTSICSETEATASVLSTALNMFGTESILGNKRGFINIGMDLLRKDLLDILPPKKYVIEILETQIPSPELIQLIRHLKTKGYIFALDDFVINDENLIYWRPVLQEVQIVKVDVLETTEKNLKTKTEILAAYNVALLAEKVETTEIFDLCYDLGFHYFQGYFFTKPSLVEGTGFDTNTQGIIQIIKLLKQDVEIEDIERILKNHPDLIISLLKLVNSASVSPIQEITSIRQTIALLGKRALSQWLLLMLYSKKMSESQTTSSNPLFLLAAQRGKMMELIIRSHAGSKISRTLSDESFLTGLLSLSDTLLHVPLKIILEEIHVSKGISDALLFNKGHLGSALMIVKMLEQNQINKIYDLIRDFHMDVESINKISVDSMSYSHEFAKAF</sequence>
<dbReference type="PROSITE" id="PS51833">
    <property type="entry name" value="HDOD"/>
    <property type="match status" value="1"/>
</dbReference>
<dbReference type="InterPro" id="IPR001633">
    <property type="entry name" value="EAL_dom"/>
</dbReference>
<evidence type="ECO:0000313" key="4">
    <source>
        <dbReference type="Proteomes" id="UP000240042"/>
    </source>
</evidence>
<feature type="domain" description="EAL" evidence="1">
    <location>
        <begin position="1"/>
        <end position="206"/>
    </location>
</feature>
<evidence type="ECO:0000313" key="3">
    <source>
        <dbReference type="EMBL" id="SFB67632.1"/>
    </source>
</evidence>
<dbReference type="SMART" id="SM00052">
    <property type="entry name" value="EAL"/>
    <property type="match status" value="1"/>
</dbReference>
<evidence type="ECO:0000259" key="1">
    <source>
        <dbReference type="PROSITE" id="PS50883"/>
    </source>
</evidence>
<dbReference type="PROSITE" id="PS50883">
    <property type="entry name" value="EAL"/>
    <property type="match status" value="1"/>
</dbReference>
<dbReference type="InterPro" id="IPR014408">
    <property type="entry name" value="dGMP_Pdiesterase_EAL/HD-GYP"/>
</dbReference>
<accession>A0A1I1CZU7</accession>
<dbReference type="EMBL" id="FOKY01000001">
    <property type="protein sequence ID" value="SFB67632.1"/>
    <property type="molecule type" value="Genomic_DNA"/>
</dbReference>
<dbReference type="Pfam" id="PF08668">
    <property type="entry name" value="HDOD"/>
    <property type="match status" value="1"/>
</dbReference>
<dbReference type="OrthoDB" id="9813903at2"/>
<reference evidence="4" key="1">
    <citation type="submission" date="2016-10" db="EMBL/GenBank/DDBJ databases">
        <authorList>
            <person name="Varghese N."/>
            <person name="Submissions S."/>
        </authorList>
    </citation>
    <scope>NUCLEOTIDE SEQUENCE [LARGE SCALE GENOMIC DNA]</scope>
    <source>
        <strain evidence="4">ATCC 43811</strain>
    </source>
</reference>
<dbReference type="PIRSF" id="PIRSF003180">
    <property type="entry name" value="DiGMPpdiest_YuxH"/>
    <property type="match status" value="1"/>
</dbReference>
<evidence type="ECO:0000259" key="2">
    <source>
        <dbReference type="PROSITE" id="PS51833"/>
    </source>
</evidence>
<dbReference type="InterPro" id="IPR035919">
    <property type="entry name" value="EAL_sf"/>
</dbReference>
<name>A0A1I1CZU7_BREAD</name>
<protein>
    <submittedName>
        <fullName evidence="3">EAL and modified HD-GYP domain-containing signal transduction protein</fullName>
    </submittedName>
</protein>